<dbReference type="Proteomes" id="UP001497480">
    <property type="component" value="Unassembled WGS sequence"/>
</dbReference>
<name>A0AAV1XSV6_LUPLU</name>
<evidence type="ECO:0000313" key="3">
    <source>
        <dbReference type="Proteomes" id="UP001497480"/>
    </source>
</evidence>
<accession>A0AAV1XSV6</accession>
<protein>
    <submittedName>
        <fullName evidence="2">Uncharacterized protein</fullName>
    </submittedName>
</protein>
<gene>
    <name evidence="2" type="ORF">LLUT_LOCUS25991</name>
</gene>
<reference evidence="2 3" key="1">
    <citation type="submission" date="2024-03" db="EMBL/GenBank/DDBJ databases">
        <authorList>
            <person name="Martinez-Hernandez J."/>
        </authorList>
    </citation>
    <scope>NUCLEOTIDE SEQUENCE [LARGE SCALE GENOMIC DNA]</scope>
</reference>
<evidence type="ECO:0000313" key="2">
    <source>
        <dbReference type="EMBL" id="CAL0324931.1"/>
    </source>
</evidence>
<feature type="region of interest" description="Disordered" evidence="1">
    <location>
        <begin position="1"/>
        <end position="23"/>
    </location>
</feature>
<keyword evidence="3" id="KW-1185">Reference proteome</keyword>
<comment type="caution">
    <text evidence="2">The sequence shown here is derived from an EMBL/GenBank/DDBJ whole genome shotgun (WGS) entry which is preliminary data.</text>
</comment>
<feature type="compositionally biased region" description="Polar residues" evidence="1">
    <location>
        <begin position="1"/>
        <end position="10"/>
    </location>
</feature>
<feature type="compositionally biased region" description="Basic and acidic residues" evidence="1">
    <location>
        <begin position="11"/>
        <end position="22"/>
    </location>
</feature>
<evidence type="ECO:0000256" key="1">
    <source>
        <dbReference type="SAM" id="MobiDB-lite"/>
    </source>
</evidence>
<proteinExistence type="predicted"/>
<organism evidence="2 3">
    <name type="scientific">Lupinus luteus</name>
    <name type="common">European yellow lupine</name>
    <dbReference type="NCBI Taxonomy" id="3873"/>
    <lineage>
        <taxon>Eukaryota</taxon>
        <taxon>Viridiplantae</taxon>
        <taxon>Streptophyta</taxon>
        <taxon>Embryophyta</taxon>
        <taxon>Tracheophyta</taxon>
        <taxon>Spermatophyta</taxon>
        <taxon>Magnoliopsida</taxon>
        <taxon>eudicotyledons</taxon>
        <taxon>Gunneridae</taxon>
        <taxon>Pentapetalae</taxon>
        <taxon>rosids</taxon>
        <taxon>fabids</taxon>
        <taxon>Fabales</taxon>
        <taxon>Fabaceae</taxon>
        <taxon>Papilionoideae</taxon>
        <taxon>50 kb inversion clade</taxon>
        <taxon>genistoids sensu lato</taxon>
        <taxon>core genistoids</taxon>
        <taxon>Genisteae</taxon>
        <taxon>Lupinus</taxon>
    </lineage>
</organism>
<dbReference type="AlphaFoldDB" id="A0AAV1XSV6"/>
<sequence length="103" mass="12190">MWFQAYQSSKMYKEKTKKDHDAKIKKKEFHPGQQVLMFNSRLKIFPGKFKTRWTGPFVVKTVKEYGAIELEDPKTETTWIVNGQRLKHYICDKTTSITQAESE</sequence>
<dbReference type="EMBL" id="CAXHTB010000018">
    <property type="protein sequence ID" value="CAL0324931.1"/>
    <property type="molecule type" value="Genomic_DNA"/>
</dbReference>